<reference evidence="1 2" key="1">
    <citation type="submission" date="2013-04" db="EMBL/GenBank/DDBJ databases">
        <title>The Genome Sequence of Parabacteroides goldsteinii DSM 19448.</title>
        <authorList>
            <consortium name="The Broad Institute Genomics Platform"/>
            <person name="Earl A."/>
            <person name="Ward D."/>
            <person name="Feldgarden M."/>
            <person name="Gevers D."/>
            <person name="Martens E."/>
            <person name="Sakamoto M."/>
            <person name="Benno Y."/>
            <person name="Song Y."/>
            <person name="Liu C."/>
            <person name="Lee J."/>
            <person name="Bolanos M."/>
            <person name="Vaisanen M.L."/>
            <person name="Finegold S.M."/>
            <person name="Walker B."/>
            <person name="Young S."/>
            <person name="Zeng Q."/>
            <person name="Gargeya S."/>
            <person name="Fitzgerald M."/>
            <person name="Haas B."/>
            <person name="Abouelleil A."/>
            <person name="Allen A.W."/>
            <person name="Alvarado L."/>
            <person name="Arachchi H.M."/>
            <person name="Berlin A.M."/>
            <person name="Chapman S.B."/>
            <person name="Gainer-Dewar J."/>
            <person name="Goldberg J."/>
            <person name="Griggs A."/>
            <person name="Gujja S."/>
            <person name="Hansen M."/>
            <person name="Howarth C."/>
            <person name="Imamovic A."/>
            <person name="Ireland A."/>
            <person name="Larimer J."/>
            <person name="McCowan C."/>
            <person name="Murphy C."/>
            <person name="Pearson M."/>
            <person name="Poon T.W."/>
            <person name="Priest M."/>
            <person name="Roberts A."/>
            <person name="Saif S."/>
            <person name="Shea T."/>
            <person name="Sisk P."/>
            <person name="Sykes S."/>
            <person name="Wortman J."/>
            <person name="Nusbaum C."/>
            <person name="Birren B."/>
        </authorList>
    </citation>
    <scope>NUCLEOTIDE SEQUENCE [LARGE SCALE GENOMIC DNA]</scope>
    <source>
        <strain evidence="1 2">DSM 19448</strain>
    </source>
</reference>
<comment type="caution">
    <text evidence="1">The sequence shown here is derived from an EMBL/GenBank/DDBJ whole genome shotgun (WGS) entry which is preliminary data.</text>
</comment>
<name>A0A0F5JKC1_9BACT</name>
<gene>
    <name evidence="1" type="ORF">HMPREF1535_00967</name>
</gene>
<proteinExistence type="predicted"/>
<sequence length="76" mass="8882">MKINRTWGHTELARLYFPGIQPKSASAQLARWIRLDEDLFVELTKAGYKKGQRMYSPRQVAILVDHLGEPETREIR</sequence>
<dbReference type="Pfam" id="PF14053">
    <property type="entry name" value="DUF4248"/>
    <property type="match status" value="1"/>
</dbReference>
<organism evidence="1 2">
    <name type="scientific">Parabacteroides goldsteinii DSM 19448 = WAL 12034</name>
    <dbReference type="NCBI Taxonomy" id="927665"/>
    <lineage>
        <taxon>Bacteria</taxon>
        <taxon>Pseudomonadati</taxon>
        <taxon>Bacteroidota</taxon>
        <taxon>Bacteroidia</taxon>
        <taxon>Bacteroidales</taxon>
        <taxon>Tannerellaceae</taxon>
        <taxon>Parabacteroides</taxon>
    </lineage>
</organism>
<evidence type="ECO:0000313" key="2">
    <source>
        <dbReference type="Proteomes" id="UP000033047"/>
    </source>
</evidence>
<evidence type="ECO:0000313" key="1">
    <source>
        <dbReference type="EMBL" id="KKB58149.1"/>
    </source>
</evidence>
<protein>
    <recommendedName>
        <fullName evidence="3">DUF4248 domain-containing protein</fullName>
    </recommendedName>
</protein>
<dbReference type="EMBL" id="AQHV01000006">
    <property type="protein sequence ID" value="KKB58149.1"/>
    <property type="molecule type" value="Genomic_DNA"/>
</dbReference>
<dbReference type="PATRIC" id="fig|927665.4.peg.991"/>
<dbReference type="Proteomes" id="UP000033047">
    <property type="component" value="Unassembled WGS sequence"/>
</dbReference>
<dbReference type="HOGENOM" id="CLU_152545_3_0_10"/>
<dbReference type="RefSeq" id="WP_046145436.1">
    <property type="nucleotide sequence ID" value="NZ_KQ033912.1"/>
</dbReference>
<accession>A0A0F5JKC1</accession>
<dbReference type="GeneID" id="69982207"/>
<evidence type="ECO:0008006" key="3">
    <source>
        <dbReference type="Google" id="ProtNLM"/>
    </source>
</evidence>
<dbReference type="InterPro" id="IPR025342">
    <property type="entry name" value="DUF4248"/>
</dbReference>
<dbReference type="STRING" id="927665.HMPREF1535_00967"/>
<dbReference type="AlphaFoldDB" id="A0A0F5JKC1"/>